<keyword evidence="2" id="KW-1185">Reference proteome</keyword>
<dbReference type="EMBL" id="CP144695">
    <property type="protein sequence ID" value="WVZ07066.1"/>
    <property type="molecule type" value="Genomic_DNA"/>
</dbReference>
<protein>
    <submittedName>
        <fullName evidence="1">Uncharacterized protein</fullName>
    </submittedName>
</protein>
<name>A0AAQ3RWN7_VIGMU</name>
<sequence>MNFRYTTRHLTSYCNPCTRFSFTNKPVDDNVCARATVCNAILIPPALDCNQIITSAYVTVLNANVVRRIRINPIGIWRIKRSKDRHFLNCNMAAIHRMDCPKWRIQQG</sequence>
<dbReference type="AlphaFoldDB" id="A0AAQ3RWN7"/>
<reference evidence="1 2" key="1">
    <citation type="journal article" date="2023" name="Life. Sci Alliance">
        <title>Evolutionary insights into 3D genome organization and epigenetic landscape of Vigna mungo.</title>
        <authorList>
            <person name="Junaid A."/>
            <person name="Singh B."/>
            <person name="Bhatia S."/>
        </authorList>
    </citation>
    <scope>NUCLEOTIDE SEQUENCE [LARGE SCALE GENOMIC DNA]</scope>
    <source>
        <strain evidence="1">Urdbean</strain>
    </source>
</reference>
<evidence type="ECO:0000313" key="1">
    <source>
        <dbReference type="EMBL" id="WVZ07066.1"/>
    </source>
</evidence>
<organism evidence="1 2">
    <name type="scientific">Vigna mungo</name>
    <name type="common">Black gram</name>
    <name type="synonym">Phaseolus mungo</name>
    <dbReference type="NCBI Taxonomy" id="3915"/>
    <lineage>
        <taxon>Eukaryota</taxon>
        <taxon>Viridiplantae</taxon>
        <taxon>Streptophyta</taxon>
        <taxon>Embryophyta</taxon>
        <taxon>Tracheophyta</taxon>
        <taxon>Spermatophyta</taxon>
        <taxon>Magnoliopsida</taxon>
        <taxon>eudicotyledons</taxon>
        <taxon>Gunneridae</taxon>
        <taxon>Pentapetalae</taxon>
        <taxon>rosids</taxon>
        <taxon>fabids</taxon>
        <taxon>Fabales</taxon>
        <taxon>Fabaceae</taxon>
        <taxon>Papilionoideae</taxon>
        <taxon>50 kb inversion clade</taxon>
        <taxon>NPAAA clade</taxon>
        <taxon>indigoferoid/millettioid clade</taxon>
        <taxon>Phaseoleae</taxon>
        <taxon>Vigna</taxon>
    </lineage>
</organism>
<dbReference type="Proteomes" id="UP001374535">
    <property type="component" value="Chromosome 6"/>
</dbReference>
<evidence type="ECO:0000313" key="2">
    <source>
        <dbReference type="Proteomes" id="UP001374535"/>
    </source>
</evidence>
<gene>
    <name evidence="1" type="ORF">V8G54_020412</name>
</gene>
<accession>A0AAQ3RWN7</accession>
<proteinExistence type="predicted"/>